<name>A0A9P5YJT9_9AGAR</name>
<dbReference type="AlphaFoldDB" id="A0A9P5YJT9"/>
<dbReference type="EMBL" id="MU150231">
    <property type="protein sequence ID" value="KAF9468905.1"/>
    <property type="molecule type" value="Genomic_DNA"/>
</dbReference>
<dbReference type="OrthoDB" id="1078367at2759"/>
<dbReference type="Pfam" id="PF00436">
    <property type="entry name" value="SSB"/>
    <property type="match status" value="1"/>
</dbReference>
<dbReference type="InterPro" id="IPR000424">
    <property type="entry name" value="Primosome_PriB/ssb"/>
</dbReference>
<evidence type="ECO:0000313" key="3">
    <source>
        <dbReference type="EMBL" id="KAF9468905.1"/>
    </source>
</evidence>
<organism evidence="3 4">
    <name type="scientific">Collybia nuda</name>
    <dbReference type="NCBI Taxonomy" id="64659"/>
    <lineage>
        <taxon>Eukaryota</taxon>
        <taxon>Fungi</taxon>
        <taxon>Dikarya</taxon>
        <taxon>Basidiomycota</taxon>
        <taxon>Agaricomycotina</taxon>
        <taxon>Agaricomycetes</taxon>
        <taxon>Agaricomycetidae</taxon>
        <taxon>Agaricales</taxon>
        <taxon>Tricholomatineae</taxon>
        <taxon>Clitocybaceae</taxon>
        <taxon>Collybia</taxon>
    </lineage>
</organism>
<comment type="caution">
    <text evidence="3">The sequence shown here is derived from an EMBL/GenBank/DDBJ whole genome shotgun (WGS) entry which is preliminary data.</text>
</comment>
<protein>
    <submittedName>
        <fullName evidence="3">Single-strand binding protein family-domain-containing protein</fullName>
    </submittedName>
</protein>
<evidence type="ECO:0000256" key="2">
    <source>
        <dbReference type="PROSITE-ProRule" id="PRU00252"/>
    </source>
</evidence>
<keyword evidence="1 2" id="KW-0238">DNA-binding</keyword>
<dbReference type="Gene3D" id="2.40.50.140">
    <property type="entry name" value="Nucleic acid-binding proteins"/>
    <property type="match status" value="1"/>
</dbReference>
<dbReference type="Proteomes" id="UP000807353">
    <property type="component" value="Unassembled WGS sequence"/>
</dbReference>
<reference evidence="3" key="1">
    <citation type="submission" date="2020-11" db="EMBL/GenBank/DDBJ databases">
        <authorList>
            <consortium name="DOE Joint Genome Institute"/>
            <person name="Ahrendt S."/>
            <person name="Riley R."/>
            <person name="Andreopoulos W."/>
            <person name="Labutti K."/>
            <person name="Pangilinan J."/>
            <person name="Ruiz-Duenas F.J."/>
            <person name="Barrasa J.M."/>
            <person name="Sanchez-Garcia M."/>
            <person name="Camarero S."/>
            <person name="Miyauchi S."/>
            <person name="Serrano A."/>
            <person name="Linde D."/>
            <person name="Babiker R."/>
            <person name="Drula E."/>
            <person name="Ayuso-Fernandez I."/>
            <person name="Pacheco R."/>
            <person name="Padilla G."/>
            <person name="Ferreira P."/>
            <person name="Barriuso J."/>
            <person name="Kellner H."/>
            <person name="Castanera R."/>
            <person name="Alfaro M."/>
            <person name="Ramirez L."/>
            <person name="Pisabarro A.G."/>
            <person name="Kuo A."/>
            <person name="Tritt A."/>
            <person name="Lipzen A."/>
            <person name="He G."/>
            <person name="Yan M."/>
            <person name="Ng V."/>
            <person name="Cullen D."/>
            <person name="Martin F."/>
            <person name="Rosso M.-N."/>
            <person name="Henrissat B."/>
            <person name="Hibbett D."/>
            <person name="Martinez A.T."/>
            <person name="Grigoriev I.V."/>
        </authorList>
    </citation>
    <scope>NUCLEOTIDE SEQUENCE</scope>
    <source>
        <strain evidence="3">CBS 247.69</strain>
    </source>
</reference>
<proteinExistence type="predicted"/>
<dbReference type="GO" id="GO:0003697">
    <property type="term" value="F:single-stranded DNA binding"/>
    <property type="evidence" value="ECO:0007669"/>
    <property type="project" value="InterPro"/>
</dbReference>
<evidence type="ECO:0000313" key="4">
    <source>
        <dbReference type="Proteomes" id="UP000807353"/>
    </source>
</evidence>
<evidence type="ECO:0000256" key="1">
    <source>
        <dbReference type="ARBA" id="ARBA00023125"/>
    </source>
</evidence>
<dbReference type="CDD" id="cd04496">
    <property type="entry name" value="SSB_OBF"/>
    <property type="match status" value="1"/>
</dbReference>
<keyword evidence="4" id="KW-1185">Reference proteome</keyword>
<dbReference type="PROSITE" id="PS50935">
    <property type="entry name" value="SSB"/>
    <property type="match status" value="1"/>
</dbReference>
<dbReference type="SUPFAM" id="SSF50249">
    <property type="entry name" value="Nucleic acid-binding proteins"/>
    <property type="match status" value="1"/>
</dbReference>
<sequence>MFGAIRTASSRSSVRAFSSSAPRAADLAKLVLIGHLTRDPESRQTKNDREYVTYTVATQNYPPPPPDANGERRPSTATFHRILSFSENSNKYLQSLRKGTKVYVEAGFELREPEPGADPLSPQGQRQIFLKHETIRVLNRPRVEEKPEDSYT</sequence>
<dbReference type="InterPro" id="IPR012340">
    <property type="entry name" value="NA-bd_OB-fold"/>
</dbReference>
<gene>
    <name evidence="3" type="ORF">BDZ94DRAFT_1304053</name>
</gene>
<accession>A0A9P5YJT9</accession>